<dbReference type="InterPro" id="IPR051283">
    <property type="entry name" value="Sec_Metabolite_Acyltrans"/>
</dbReference>
<keyword evidence="1 4" id="KW-0808">Transferase</keyword>
<feature type="region of interest" description="Disordered" evidence="2">
    <location>
        <begin position="208"/>
        <end position="227"/>
    </location>
</feature>
<feature type="domain" description="Trichothecene 3-O-acetyltransferase-like N-terminal" evidence="3">
    <location>
        <begin position="20"/>
        <end position="166"/>
    </location>
</feature>
<name>A0A6A5YP19_9PLEO</name>
<dbReference type="AlphaFoldDB" id="A0A6A5YP19"/>
<evidence type="ECO:0000259" key="3">
    <source>
        <dbReference type="Pfam" id="PF22664"/>
    </source>
</evidence>
<evidence type="ECO:0000256" key="2">
    <source>
        <dbReference type="SAM" id="MobiDB-lite"/>
    </source>
</evidence>
<dbReference type="Pfam" id="PF22664">
    <property type="entry name" value="TRI-like_N"/>
    <property type="match status" value="1"/>
</dbReference>
<dbReference type="InterPro" id="IPR023213">
    <property type="entry name" value="CAT-like_dom_sf"/>
</dbReference>
<dbReference type="PANTHER" id="PTHR31896:SF64">
    <property type="entry name" value="TRICHOTHECENE 3-O-ACETYLTRANSFERASE"/>
    <property type="match status" value="1"/>
</dbReference>
<keyword evidence="5" id="KW-1185">Reference proteome</keyword>
<organism evidence="4 5">
    <name type="scientific">Lophiotrema nucula</name>
    <dbReference type="NCBI Taxonomy" id="690887"/>
    <lineage>
        <taxon>Eukaryota</taxon>
        <taxon>Fungi</taxon>
        <taxon>Dikarya</taxon>
        <taxon>Ascomycota</taxon>
        <taxon>Pezizomycotina</taxon>
        <taxon>Dothideomycetes</taxon>
        <taxon>Pleosporomycetidae</taxon>
        <taxon>Pleosporales</taxon>
        <taxon>Lophiotremataceae</taxon>
        <taxon>Lophiotrema</taxon>
    </lineage>
</organism>
<dbReference type="EMBL" id="ML977351">
    <property type="protein sequence ID" value="KAF2107938.1"/>
    <property type="molecule type" value="Genomic_DNA"/>
</dbReference>
<dbReference type="Gene3D" id="3.30.559.10">
    <property type="entry name" value="Chloramphenicol acetyltransferase-like domain"/>
    <property type="match status" value="2"/>
</dbReference>
<protein>
    <submittedName>
        <fullName evidence="4">Putative trichothecene 3-O-acetyltransferase</fullName>
    </submittedName>
</protein>
<gene>
    <name evidence="4" type="ORF">BDV96DRAFT_531845</name>
</gene>
<evidence type="ECO:0000313" key="4">
    <source>
        <dbReference type="EMBL" id="KAF2107938.1"/>
    </source>
</evidence>
<sequence length="457" mass="49891">MANLNEDLDVLGSQPLLHNLYTQITFCFPVADPSLHPKIISTLTSGLERLSKSFPWLAGQVSEVSPALFKICPYKSIPELTVNDLRNSDYPPWNELKAAGFPFSMLDENIICSRTTLPDPTAEVSPVLLLQLNWVEGGLLLSVIAAHSCTDMTGQAHIIHLLSKACYGEDFTDEEIADGNPDRANIVPLLDGSYKPGPELDNQLIKQPESQPEQIAPSAQVAEPAPSMPPPMPNCSWAYITFSASSLVALKKLASTTLPSGTPFVSTDDVLTAFLWQRISHARSSRLPASQTVRFARAVDARSYLNVSPTYPGLLQNMTYNATTLSSLLASPLGAVAADFRRELDAEDIRFRTQSLATYIRTSKESPPVSFAANIAPSSDIMLSSWAKVNCYSQDFNFGLGKPVSVRRPSFFPVEGLCYLMPKAQDGEIAAALCLRDEDLEVLRGNEEVGRYGVYVG</sequence>
<evidence type="ECO:0000313" key="5">
    <source>
        <dbReference type="Proteomes" id="UP000799770"/>
    </source>
</evidence>
<dbReference type="OrthoDB" id="1862401at2759"/>
<dbReference type="Proteomes" id="UP000799770">
    <property type="component" value="Unassembled WGS sequence"/>
</dbReference>
<reference evidence="4" key="1">
    <citation type="journal article" date="2020" name="Stud. Mycol.">
        <title>101 Dothideomycetes genomes: a test case for predicting lifestyles and emergence of pathogens.</title>
        <authorList>
            <person name="Haridas S."/>
            <person name="Albert R."/>
            <person name="Binder M."/>
            <person name="Bloem J."/>
            <person name="Labutti K."/>
            <person name="Salamov A."/>
            <person name="Andreopoulos B."/>
            <person name="Baker S."/>
            <person name="Barry K."/>
            <person name="Bills G."/>
            <person name="Bluhm B."/>
            <person name="Cannon C."/>
            <person name="Castanera R."/>
            <person name="Culley D."/>
            <person name="Daum C."/>
            <person name="Ezra D."/>
            <person name="Gonzalez J."/>
            <person name="Henrissat B."/>
            <person name="Kuo A."/>
            <person name="Liang C."/>
            <person name="Lipzen A."/>
            <person name="Lutzoni F."/>
            <person name="Magnuson J."/>
            <person name="Mondo S."/>
            <person name="Nolan M."/>
            <person name="Ohm R."/>
            <person name="Pangilinan J."/>
            <person name="Park H.-J."/>
            <person name="Ramirez L."/>
            <person name="Alfaro M."/>
            <person name="Sun H."/>
            <person name="Tritt A."/>
            <person name="Yoshinaga Y."/>
            <person name="Zwiers L.-H."/>
            <person name="Turgeon B."/>
            <person name="Goodwin S."/>
            <person name="Spatafora J."/>
            <person name="Crous P."/>
            <person name="Grigoriev I."/>
        </authorList>
    </citation>
    <scope>NUCLEOTIDE SEQUENCE</scope>
    <source>
        <strain evidence="4">CBS 627.86</strain>
    </source>
</reference>
<proteinExistence type="predicted"/>
<dbReference type="GO" id="GO:0016740">
    <property type="term" value="F:transferase activity"/>
    <property type="evidence" value="ECO:0007669"/>
    <property type="project" value="UniProtKB-KW"/>
</dbReference>
<dbReference type="InterPro" id="IPR054710">
    <property type="entry name" value="Tri101-like_N"/>
</dbReference>
<dbReference type="PANTHER" id="PTHR31896">
    <property type="entry name" value="FAMILY REGULATORY PROTEIN, PUTATIVE (AFU_ORTHOLOGUE AFUA_3G14730)-RELATED"/>
    <property type="match status" value="1"/>
</dbReference>
<evidence type="ECO:0000256" key="1">
    <source>
        <dbReference type="ARBA" id="ARBA00022679"/>
    </source>
</evidence>
<accession>A0A6A5YP19</accession>